<keyword evidence="6 12" id="KW-0378">Hydrolase</keyword>
<dbReference type="PANTHER" id="PTHR10127:SF780">
    <property type="entry name" value="METALLOENDOPEPTIDASE"/>
    <property type="match status" value="1"/>
</dbReference>
<feature type="active site" evidence="12">
    <location>
        <position position="226"/>
    </location>
</feature>
<protein>
    <recommendedName>
        <fullName evidence="11">Zinc metalloproteinase</fullName>
    </recommendedName>
</protein>
<evidence type="ECO:0000256" key="2">
    <source>
        <dbReference type="ARBA" id="ARBA00022525"/>
    </source>
</evidence>
<feature type="binding site" evidence="12">
    <location>
        <position position="235"/>
    </location>
    <ligand>
        <name>Zn(2+)</name>
        <dbReference type="ChEBI" id="CHEBI:29105"/>
        <note>catalytic</note>
    </ligand>
</feature>
<dbReference type="SUPFAM" id="SSF55486">
    <property type="entry name" value="Metalloproteases ('zincins'), catalytic domain"/>
    <property type="match status" value="1"/>
</dbReference>
<feature type="transmembrane region" description="Helical" evidence="15">
    <location>
        <begin position="619"/>
        <end position="641"/>
    </location>
</feature>
<evidence type="ECO:0000256" key="14">
    <source>
        <dbReference type="SAM" id="MobiDB-lite"/>
    </source>
</evidence>
<feature type="region of interest" description="Disordered" evidence="14">
    <location>
        <begin position="445"/>
        <end position="484"/>
    </location>
</feature>
<keyword evidence="18" id="KW-1185">Reference proteome</keyword>
<keyword evidence="4 12" id="KW-0479">Metal-binding</keyword>
<keyword evidence="10" id="KW-0325">Glycoprotein</keyword>
<gene>
    <name evidence="17" type="ORF">CYNAS_LOCUS5320</name>
</gene>
<feature type="signal peptide" evidence="11 13">
    <location>
        <begin position="1"/>
        <end position="17"/>
    </location>
</feature>
<keyword evidence="5 11" id="KW-0732">Signal</keyword>
<evidence type="ECO:0000313" key="18">
    <source>
        <dbReference type="Proteomes" id="UP001176961"/>
    </source>
</evidence>
<dbReference type="EMBL" id="CATQJL010000112">
    <property type="protein sequence ID" value="CAJ0593337.1"/>
    <property type="molecule type" value="Genomic_DNA"/>
</dbReference>
<feature type="compositionally biased region" description="Polar residues" evidence="14">
    <location>
        <begin position="470"/>
        <end position="480"/>
    </location>
</feature>
<dbReference type="PRINTS" id="PR00480">
    <property type="entry name" value="ASTACIN"/>
</dbReference>
<name>A0AA36GKN3_CYLNA</name>
<dbReference type="Proteomes" id="UP001176961">
    <property type="component" value="Unassembled WGS sequence"/>
</dbReference>
<dbReference type="GO" id="GO:0008270">
    <property type="term" value="F:zinc ion binding"/>
    <property type="evidence" value="ECO:0007669"/>
    <property type="project" value="UniProtKB-UniRule"/>
</dbReference>
<organism evidence="17 18">
    <name type="scientific">Cylicocyclus nassatus</name>
    <name type="common">Nematode worm</name>
    <dbReference type="NCBI Taxonomy" id="53992"/>
    <lineage>
        <taxon>Eukaryota</taxon>
        <taxon>Metazoa</taxon>
        <taxon>Ecdysozoa</taxon>
        <taxon>Nematoda</taxon>
        <taxon>Chromadorea</taxon>
        <taxon>Rhabditida</taxon>
        <taxon>Rhabditina</taxon>
        <taxon>Rhabditomorpha</taxon>
        <taxon>Strongyloidea</taxon>
        <taxon>Strongylidae</taxon>
        <taxon>Cylicocyclus</taxon>
    </lineage>
</organism>
<keyword evidence="15" id="KW-0472">Membrane</keyword>
<dbReference type="InterPro" id="IPR006026">
    <property type="entry name" value="Peptidase_Metallo"/>
</dbReference>
<evidence type="ECO:0000256" key="1">
    <source>
        <dbReference type="ARBA" id="ARBA00004613"/>
    </source>
</evidence>
<dbReference type="InterPro" id="IPR017050">
    <property type="entry name" value="Metallopeptidase_nem"/>
</dbReference>
<evidence type="ECO:0000256" key="6">
    <source>
        <dbReference type="ARBA" id="ARBA00022801"/>
    </source>
</evidence>
<evidence type="ECO:0000256" key="10">
    <source>
        <dbReference type="ARBA" id="ARBA00023180"/>
    </source>
</evidence>
<evidence type="ECO:0000313" key="17">
    <source>
        <dbReference type="EMBL" id="CAJ0593337.1"/>
    </source>
</evidence>
<keyword evidence="7 12" id="KW-0862">Zinc</keyword>
<proteinExistence type="predicted"/>
<dbReference type="AlphaFoldDB" id="A0AA36GKN3"/>
<comment type="subcellular location">
    <subcellularLocation>
        <location evidence="1 11">Secreted</location>
    </subcellularLocation>
</comment>
<evidence type="ECO:0000256" key="15">
    <source>
        <dbReference type="SAM" id="Phobius"/>
    </source>
</evidence>
<dbReference type="PIRSF" id="PIRSF036365">
    <property type="entry name" value="Astacin_nematoda"/>
    <property type="match status" value="1"/>
</dbReference>
<dbReference type="GO" id="GO:0006508">
    <property type="term" value="P:proteolysis"/>
    <property type="evidence" value="ECO:0007669"/>
    <property type="project" value="UniProtKB-KW"/>
</dbReference>
<comment type="cofactor">
    <cofactor evidence="12 13">
        <name>Zn(2+)</name>
        <dbReference type="ChEBI" id="CHEBI:29105"/>
    </cofactor>
    <text evidence="12 13">Binds 1 zinc ion per subunit.</text>
</comment>
<feature type="domain" description="Peptidase M12A" evidence="16">
    <location>
        <begin position="131"/>
        <end position="338"/>
    </location>
</feature>
<keyword evidence="15" id="KW-0812">Transmembrane</keyword>
<sequence length="675" mass="75495">MSLFLFLPLLLAGDGAAETVVERIDRALSEIPLTVNKAEVLANHEMLQAHADEIKEELRLSPQREEILQRIEAELQPIQHAEHGNSTIEQVNAQAQIGDLLYQSDIILTPQQAEAILGNDVHMELDRSKRQALNWKHWVNYQWPDDTLYYAFTDAIDSRTRDIFRKAARLWQQGSCLTFIESDAAQHYVLVTMEPACSSYVGCIHQGAQRLRLGNGCHLIGTAAHELGHALGMYHTHSRHDRDQYLIINTHNIQPGKESQFNKETIETSNNYGIPFDYGSIMNYATDSMISYSLEKQKGMYTMVPLDSKYIDTMGSNFISFYDMLLLNNMYDCLKKCNAKQRSPARGRVKRETITKTRTYNNGNGRITKVTITRSGSSGSFKSFDDDEFGGFIDPIGSLGNFGGMDFSGWGSIFGGSNGGGLSGEEGGSDGGSIFGGSSWSSIFSGSNGRKLPGEEGGSNGGNKLPGKEGSNTGGKTNWSKLPGGYGGRLCNERPDGPGKVLQAKSNWQKIETLVGYNNVYNTNDKDDFLFEYYWIQAPRGRKIEVKVDDITPNLETPGCYWFGVEVKAQKDQRLTGYRFCSATYKGKTYKSEGNLVPIIMYSRIWRIKMNLSYRMGTFFLSSCFNPALSTATAAASYLIVKRIFRQENKACHYRLVVSNIVKDAYVQTKRYHPL</sequence>
<dbReference type="GO" id="GO:0018996">
    <property type="term" value="P:molting cycle, collagen and cuticulin-based cuticle"/>
    <property type="evidence" value="ECO:0007669"/>
    <property type="project" value="InterPro"/>
</dbReference>
<dbReference type="CDD" id="cd04280">
    <property type="entry name" value="ZnMc_astacin_like"/>
    <property type="match status" value="1"/>
</dbReference>
<comment type="caution">
    <text evidence="12">Lacks conserved residue(s) required for the propagation of feature annotation.</text>
</comment>
<feature type="chain" id="PRO_5041484824" description="Zinc metalloproteinase" evidence="11 13">
    <location>
        <begin position="18"/>
        <end position="675"/>
    </location>
</feature>
<evidence type="ECO:0000256" key="12">
    <source>
        <dbReference type="PROSITE-ProRule" id="PRU01211"/>
    </source>
</evidence>
<evidence type="ECO:0000256" key="7">
    <source>
        <dbReference type="ARBA" id="ARBA00022833"/>
    </source>
</evidence>
<feature type="binding site" evidence="12">
    <location>
        <position position="229"/>
    </location>
    <ligand>
        <name>Zn(2+)</name>
        <dbReference type="ChEBI" id="CHEBI:29105"/>
        <note>catalytic</note>
    </ligand>
</feature>
<evidence type="ECO:0000256" key="4">
    <source>
        <dbReference type="ARBA" id="ARBA00022723"/>
    </source>
</evidence>
<keyword evidence="2 11" id="KW-0964">Secreted</keyword>
<keyword evidence="8 12" id="KW-0482">Metalloprotease</keyword>
<evidence type="ECO:0000259" key="16">
    <source>
        <dbReference type="PROSITE" id="PS51864"/>
    </source>
</evidence>
<evidence type="ECO:0000256" key="3">
    <source>
        <dbReference type="ARBA" id="ARBA00022670"/>
    </source>
</evidence>
<keyword evidence="3 12" id="KW-0645">Protease</keyword>
<dbReference type="PROSITE" id="PS51864">
    <property type="entry name" value="ASTACIN"/>
    <property type="match status" value="1"/>
</dbReference>
<keyword evidence="15" id="KW-1133">Transmembrane helix</keyword>
<dbReference type="GO" id="GO:0005576">
    <property type="term" value="C:extracellular region"/>
    <property type="evidence" value="ECO:0007669"/>
    <property type="project" value="UniProtKB-SubCell"/>
</dbReference>
<feature type="binding site" evidence="12">
    <location>
        <position position="225"/>
    </location>
    <ligand>
        <name>Zn(2+)</name>
        <dbReference type="ChEBI" id="CHEBI:29105"/>
        <note>catalytic</note>
    </ligand>
</feature>
<dbReference type="Gene3D" id="3.40.390.10">
    <property type="entry name" value="Collagenase (Catalytic Domain)"/>
    <property type="match status" value="1"/>
</dbReference>
<keyword evidence="9" id="KW-1015">Disulfide bond</keyword>
<comment type="caution">
    <text evidence="17">The sequence shown here is derived from an EMBL/GenBank/DDBJ whole genome shotgun (WGS) entry which is preliminary data.</text>
</comment>
<reference evidence="17" key="1">
    <citation type="submission" date="2023-07" db="EMBL/GenBank/DDBJ databases">
        <authorList>
            <consortium name="CYATHOMIX"/>
        </authorList>
    </citation>
    <scope>NUCLEOTIDE SEQUENCE</scope>
    <source>
        <strain evidence="17">N/A</strain>
    </source>
</reference>
<dbReference type="GO" id="GO:0004222">
    <property type="term" value="F:metalloendopeptidase activity"/>
    <property type="evidence" value="ECO:0007669"/>
    <property type="project" value="UniProtKB-UniRule"/>
</dbReference>
<evidence type="ECO:0000256" key="5">
    <source>
        <dbReference type="ARBA" id="ARBA00022729"/>
    </source>
</evidence>
<evidence type="ECO:0000256" key="11">
    <source>
        <dbReference type="PIRNR" id="PIRNR036365"/>
    </source>
</evidence>
<evidence type="ECO:0000256" key="9">
    <source>
        <dbReference type="ARBA" id="ARBA00023157"/>
    </source>
</evidence>
<dbReference type="InterPro" id="IPR034035">
    <property type="entry name" value="Astacin-like_dom"/>
</dbReference>
<dbReference type="Pfam" id="PF01400">
    <property type="entry name" value="Astacin"/>
    <property type="match status" value="1"/>
</dbReference>
<dbReference type="InterPro" id="IPR001506">
    <property type="entry name" value="Peptidase_M12A"/>
</dbReference>
<evidence type="ECO:0000256" key="13">
    <source>
        <dbReference type="RuleBase" id="RU361183"/>
    </source>
</evidence>
<dbReference type="SMART" id="SM00235">
    <property type="entry name" value="ZnMc"/>
    <property type="match status" value="1"/>
</dbReference>
<evidence type="ECO:0000256" key="8">
    <source>
        <dbReference type="ARBA" id="ARBA00023049"/>
    </source>
</evidence>
<dbReference type="PANTHER" id="PTHR10127">
    <property type="entry name" value="DISCOIDIN, CUB, EGF, LAMININ , AND ZINC METALLOPROTEASE DOMAIN CONTAINING"/>
    <property type="match status" value="1"/>
</dbReference>
<accession>A0AA36GKN3</accession>
<dbReference type="InterPro" id="IPR024079">
    <property type="entry name" value="MetalloPept_cat_dom_sf"/>
</dbReference>